<comment type="similarity">
    <text evidence="1">Belongs to the GST superfamily.</text>
</comment>
<dbReference type="PANTHER" id="PTHR44051">
    <property type="entry name" value="GLUTATHIONE S-TRANSFERASE-RELATED"/>
    <property type="match status" value="1"/>
</dbReference>
<dbReference type="PANTHER" id="PTHR44051:SF19">
    <property type="entry name" value="DISULFIDE-BOND OXIDOREDUCTASE YFCG"/>
    <property type="match status" value="1"/>
</dbReference>
<sequence>MINLYTWATPNGRKISIMLEELGLDYAVSPVDLGKQEQFSAHFSAISPNQKIPAIIDTEPGQDPVVIFESGAILTYLAEKYGQFLAPHGQARYTAFEWLHWQTSALGPMLGQLGFFAVRSQEKVPLAIARFTEEADRLLTVMDKQLQTNTYLAGDEYSIADIASYAWTLAATTYLKEVLKDSLATKPALQRWLKMVGERPAVQRGMQIPRLD</sequence>
<dbReference type="InterPro" id="IPR004045">
    <property type="entry name" value="Glutathione_S-Trfase_N"/>
</dbReference>
<evidence type="ECO:0000259" key="2">
    <source>
        <dbReference type="PROSITE" id="PS50404"/>
    </source>
</evidence>
<dbReference type="Pfam" id="PF02798">
    <property type="entry name" value="GST_N"/>
    <property type="match status" value="1"/>
</dbReference>
<organism evidence="4 5">
    <name type="scientific">Methylophilus methylotrophus</name>
    <name type="common">Bacterium W3A1</name>
    <dbReference type="NCBI Taxonomy" id="17"/>
    <lineage>
        <taxon>Bacteria</taxon>
        <taxon>Pseudomonadati</taxon>
        <taxon>Pseudomonadota</taxon>
        <taxon>Betaproteobacteria</taxon>
        <taxon>Nitrosomonadales</taxon>
        <taxon>Methylophilaceae</taxon>
        <taxon>Methylophilus</taxon>
    </lineage>
</organism>
<dbReference type="SUPFAM" id="SSF47616">
    <property type="entry name" value="GST C-terminal domain-like"/>
    <property type="match status" value="1"/>
</dbReference>
<feature type="domain" description="GST N-terminal" evidence="2">
    <location>
        <begin position="1"/>
        <end position="85"/>
    </location>
</feature>
<comment type="caution">
    <text evidence="4">The sequence shown here is derived from an EMBL/GenBank/DDBJ whole genome shotgun (WGS) entry which is preliminary data.</text>
</comment>
<dbReference type="InterPro" id="IPR040079">
    <property type="entry name" value="Glutathione_S-Trfase"/>
</dbReference>
<dbReference type="GO" id="GO:0016740">
    <property type="term" value="F:transferase activity"/>
    <property type="evidence" value="ECO:0007669"/>
    <property type="project" value="UniProtKB-KW"/>
</dbReference>
<evidence type="ECO:0000313" key="4">
    <source>
        <dbReference type="EMBL" id="TXI37238.1"/>
    </source>
</evidence>
<protein>
    <submittedName>
        <fullName evidence="4">Glutathione S-transferase family protein</fullName>
    </submittedName>
</protein>
<evidence type="ECO:0000256" key="1">
    <source>
        <dbReference type="RuleBase" id="RU003494"/>
    </source>
</evidence>
<feature type="domain" description="GST C-terminal" evidence="3">
    <location>
        <begin position="88"/>
        <end position="212"/>
    </location>
</feature>
<evidence type="ECO:0000313" key="5">
    <source>
        <dbReference type="Proteomes" id="UP000321374"/>
    </source>
</evidence>
<dbReference type="InterPro" id="IPR004046">
    <property type="entry name" value="GST_C"/>
</dbReference>
<dbReference type="InterPro" id="IPR036249">
    <property type="entry name" value="Thioredoxin-like_sf"/>
</dbReference>
<dbReference type="PROSITE" id="PS50405">
    <property type="entry name" value="GST_CTER"/>
    <property type="match status" value="1"/>
</dbReference>
<dbReference type="Gene3D" id="3.40.30.10">
    <property type="entry name" value="Glutaredoxin"/>
    <property type="match status" value="1"/>
</dbReference>
<dbReference type="Pfam" id="PF00043">
    <property type="entry name" value="GST_C"/>
    <property type="match status" value="1"/>
</dbReference>
<dbReference type="CDD" id="cd03048">
    <property type="entry name" value="GST_N_Ure2p_like"/>
    <property type="match status" value="1"/>
</dbReference>
<dbReference type="Gene3D" id="1.20.1050.10">
    <property type="match status" value="1"/>
</dbReference>
<dbReference type="InterPro" id="IPR010987">
    <property type="entry name" value="Glutathione-S-Trfase_C-like"/>
</dbReference>
<accession>A0A5C7WKN5</accession>
<proteinExistence type="inferred from homology"/>
<keyword evidence="4" id="KW-0808">Transferase</keyword>
<reference evidence="4 5" key="1">
    <citation type="submission" date="2018-09" db="EMBL/GenBank/DDBJ databases">
        <title>Metagenome Assembled Genomes from an Advanced Water Purification Facility.</title>
        <authorList>
            <person name="Stamps B.W."/>
            <person name="Spear J.R."/>
        </authorList>
    </citation>
    <scope>NUCLEOTIDE SEQUENCE [LARGE SCALE GENOMIC DNA]</scope>
    <source>
        <strain evidence="4">Bin_42_2</strain>
    </source>
</reference>
<dbReference type="InterPro" id="IPR036282">
    <property type="entry name" value="Glutathione-S-Trfase_C_sf"/>
</dbReference>
<dbReference type="SUPFAM" id="SSF52833">
    <property type="entry name" value="Thioredoxin-like"/>
    <property type="match status" value="1"/>
</dbReference>
<dbReference type="PROSITE" id="PS50404">
    <property type="entry name" value="GST_NTER"/>
    <property type="match status" value="1"/>
</dbReference>
<dbReference type="AlphaFoldDB" id="A0A5C7WKN5"/>
<evidence type="ECO:0000259" key="3">
    <source>
        <dbReference type="PROSITE" id="PS50405"/>
    </source>
</evidence>
<name>A0A5C7WKN5_METME</name>
<dbReference type="CDD" id="cd03178">
    <property type="entry name" value="GST_C_Ure2p_like"/>
    <property type="match status" value="1"/>
</dbReference>
<dbReference type="SFLD" id="SFLDS00019">
    <property type="entry name" value="Glutathione_Transferase_(cytos"/>
    <property type="match status" value="1"/>
</dbReference>
<dbReference type="SFLD" id="SFLDG01151">
    <property type="entry name" value="Main.2:_Nu-like"/>
    <property type="match status" value="1"/>
</dbReference>
<dbReference type="Proteomes" id="UP000321374">
    <property type="component" value="Unassembled WGS sequence"/>
</dbReference>
<dbReference type="SFLD" id="SFLDG00358">
    <property type="entry name" value="Main_(cytGST)"/>
    <property type="match status" value="1"/>
</dbReference>
<dbReference type="EMBL" id="SSGG01000062">
    <property type="protein sequence ID" value="TXI37238.1"/>
    <property type="molecule type" value="Genomic_DNA"/>
</dbReference>
<gene>
    <name evidence="4" type="ORF">E6Q51_03720</name>
</gene>